<dbReference type="GO" id="GO:0016020">
    <property type="term" value="C:membrane"/>
    <property type="evidence" value="ECO:0007669"/>
    <property type="project" value="UniProtKB-SubCell"/>
</dbReference>
<accession>A0AAW2WNU0</accession>
<dbReference type="SUPFAM" id="SSF52058">
    <property type="entry name" value="L domain-like"/>
    <property type="match status" value="1"/>
</dbReference>
<organism evidence="3">
    <name type="scientific">Sesamum latifolium</name>
    <dbReference type="NCBI Taxonomy" id="2727402"/>
    <lineage>
        <taxon>Eukaryota</taxon>
        <taxon>Viridiplantae</taxon>
        <taxon>Streptophyta</taxon>
        <taxon>Embryophyta</taxon>
        <taxon>Tracheophyta</taxon>
        <taxon>Spermatophyta</taxon>
        <taxon>Magnoliopsida</taxon>
        <taxon>eudicotyledons</taxon>
        <taxon>Gunneridae</taxon>
        <taxon>Pentapetalae</taxon>
        <taxon>asterids</taxon>
        <taxon>lamiids</taxon>
        <taxon>Lamiales</taxon>
        <taxon>Pedaliaceae</taxon>
        <taxon>Sesamum</taxon>
    </lineage>
</organism>
<protein>
    <submittedName>
        <fullName evidence="3">Uncharacterized protein</fullName>
    </submittedName>
</protein>
<keyword evidence="2" id="KW-0732">Signal</keyword>
<evidence type="ECO:0000313" key="3">
    <source>
        <dbReference type="EMBL" id="KAL0443629.1"/>
    </source>
</evidence>
<evidence type="ECO:0000256" key="1">
    <source>
        <dbReference type="ARBA" id="ARBA00004479"/>
    </source>
</evidence>
<dbReference type="Gene3D" id="3.80.10.10">
    <property type="entry name" value="Ribonuclease Inhibitor"/>
    <property type="match status" value="1"/>
</dbReference>
<feature type="chain" id="PRO_5043430623" evidence="2">
    <location>
        <begin position="20"/>
        <end position="157"/>
    </location>
</feature>
<dbReference type="InterPro" id="IPR032675">
    <property type="entry name" value="LRR_dom_sf"/>
</dbReference>
<feature type="non-terminal residue" evidence="3">
    <location>
        <position position="157"/>
    </location>
</feature>
<comment type="subcellular location">
    <subcellularLocation>
        <location evidence="1">Membrane</location>
        <topology evidence="1">Single-pass type I membrane protein</topology>
    </subcellularLocation>
</comment>
<dbReference type="PANTHER" id="PTHR48006">
    <property type="entry name" value="LEUCINE-RICH REPEAT-CONTAINING PROTEIN DDB_G0281931-RELATED"/>
    <property type="match status" value="1"/>
</dbReference>
<dbReference type="AlphaFoldDB" id="A0AAW2WNU0"/>
<reference evidence="3" key="2">
    <citation type="journal article" date="2024" name="Plant">
        <title>Genomic evolution and insights into agronomic trait innovations of Sesamum species.</title>
        <authorList>
            <person name="Miao H."/>
            <person name="Wang L."/>
            <person name="Qu L."/>
            <person name="Liu H."/>
            <person name="Sun Y."/>
            <person name="Le M."/>
            <person name="Wang Q."/>
            <person name="Wei S."/>
            <person name="Zheng Y."/>
            <person name="Lin W."/>
            <person name="Duan Y."/>
            <person name="Cao H."/>
            <person name="Xiong S."/>
            <person name="Wang X."/>
            <person name="Wei L."/>
            <person name="Li C."/>
            <person name="Ma Q."/>
            <person name="Ju M."/>
            <person name="Zhao R."/>
            <person name="Li G."/>
            <person name="Mu C."/>
            <person name="Tian Q."/>
            <person name="Mei H."/>
            <person name="Zhang T."/>
            <person name="Gao T."/>
            <person name="Zhang H."/>
        </authorList>
    </citation>
    <scope>NUCLEOTIDE SEQUENCE</scope>
    <source>
        <strain evidence="3">KEN1</strain>
    </source>
</reference>
<feature type="signal peptide" evidence="2">
    <location>
        <begin position="1"/>
        <end position="19"/>
    </location>
</feature>
<sequence length="157" mass="16800">MFFARLLLLSICLMGFASGQTRLPADEVESLKVIGRSLGKTWNFSVDPCSGLSGWATQNPDKGFENAVNCSCTYDNNSTCHVVSIEIQASGLAGPIPSAIASLTNLTDLRISDLNGNESTFPPDLSNIRNLETLILRSCNIVGELPKYLGGMTGLKT</sequence>
<comment type="caution">
    <text evidence="3">The sequence shown here is derived from an EMBL/GenBank/DDBJ whole genome shotgun (WGS) entry which is preliminary data.</text>
</comment>
<dbReference type="EMBL" id="JACGWN010000007">
    <property type="protein sequence ID" value="KAL0443629.1"/>
    <property type="molecule type" value="Genomic_DNA"/>
</dbReference>
<gene>
    <name evidence="3" type="ORF">Slati_2085600</name>
</gene>
<proteinExistence type="predicted"/>
<name>A0AAW2WNU0_9LAMI</name>
<dbReference type="PANTHER" id="PTHR48006:SF60">
    <property type="entry name" value="PROTEIN KINASE DOMAIN-CONTAINING PROTEIN"/>
    <property type="match status" value="1"/>
</dbReference>
<dbReference type="InterPro" id="IPR051824">
    <property type="entry name" value="LRR_Rcpt-Like_S/T_Kinase"/>
</dbReference>
<reference evidence="3" key="1">
    <citation type="submission" date="2020-06" db="EMBL/GenBank/DDBJ databases">
        <authorList>
            <person name="Li T."/>
            <person name="Hu X."/>
            <person name="Zhang T."/>
            <person name="Song X."/>
            <person name="Zhang H."/>
            <person name="Dai N."/>
            <person name="Sheng W."/>
            <person name="Hou X."/>
            <person name="Wei L."/>
        </authorList>
    </citation>
    <scope>NUCLEOTIDE SEQUENCE</scope>
    <source>
        <strain evidence="3">KEN1</strain>
        <tissue evidence="3">Leaf</tissue>
    </source>
</reference>
<evidence type="ECO:0000256" key="2">
    <source>
        <dbReference type="SAM" id="SignalP"/>
    </source>
</evidence>